<evidence type="ECO:0000313" key="3">
    <source>
        <dbReference type="Proteomes" id="UP001346869"/>
    </source>
</evidence>
<proteinExistence type="predicted"/>
<feature type="compositionally biased region" description="Polar residues" evidence="1">
    <location>
        <begin position="46"/>
        <end position="63"/>
    </location>
</feature>
<name>A0AAN7X2Q9_ELEMC</name>
<sequence>MKCARVLHAFGTHTQPAAMPADLAACLSLGQRQDIYKLLSKTPLNPAQRPYQSTDSLQRTSLHSLRSSSPFPASSSQTSSPLSSEPRSCFRKDSGSLNKKRVVFADAFGLALTAVRLFIPEPSSLSSELLIKPTVARLQSQQLHSVNLQRHKLRLGFAQPAFDLKAFAHEACVCSWRAATSQRTP</sequence>
<comment type="caution">
    <text evidence="2">The sequence shown here is derived from an EMBL/GenBank/DDBJ whole genome shotgun (WGS) entry which is preliminary data.</text>
</comment>
<reference evidence="2 3" key="2">
    <citation type="journal article" date="2023" name="Mol. Biol. Evol.">
        <title>Genomics of Secondarily Temperate Adaptation in the Only Non-Antarctic Icefish.</title>
        <authorList>
            <person name="Rivera-Colon A.G."/>
            <person name="Rayamajhi N."/>
            <person name="Minhas B.F."/>
            <person name="Madrigal G."/>
            <person name="Bilyk K.T."/>
            <person name="Yoon V."/>
            <person name="Hune M."/>
            <person name="Gregory S."/>
            <person name="Cheng C.H.C."/>
            <person name="Catchen J.M."/>
        </authorList>
    </citation>
    <scope>NUCLEOTIDE SEQUENCE [LARGE SCALE GENOMIC DNA]</scope>
    <source>
        <strain evidence="2">JMC-PN-2008</strain>
    </source>
</reference>
<accession>A0AAN7X2Q9</accession>
<dbReference type="EMBL" id="JAUZQC010000021">
    <property type="protein sequence ID" value="KAK5851785.1"/>
    <property type="molecule type" value="Genomic_DNA"/>
</dbReference>
<protein>
    <submittedName>
        <fullName evidence="2">Uncharacterized protein</fullName>
    </submittedName>
</protein>
<gene>
    <name evidence="2" type="ORF">PBY51_023312</name>
</gene>
<keyword evidence="3" id="KW-1185">Reference proteome</keyword>
<evidence type="ECO:0000256" key="1">
    <source>
        <dbReference type="SAM" id="MobiDB-lite"/>
    </source>
</evidence>
<dbReference type="AlphaFoldDB" id="A0AAN7X2Q9"/>
<evidence type="ECO:0000313" key="2">
    <source>
        <dbReference type="EMBL" id="KAK5851785.1"/>
    </source>
</evidence>
<feature type="compositionally biased region" description="Low complexity" evidence="1">
    <location>
        <begin position="64"/>
        <end position="87"/>
    </location>
</feature>
<feature type="region of interest" description="Disordered" evidence="1">
    <location>
        <begin position="46"/>
        <end position="93"/>
    </location>
</feature>
<reference evidence="2 3" key="1">
    <citation type="journal article" date="2023" name="Genes (Basel)">
        <title>Chromosome-Level Genome Assembly and Circadian Gene Repertoire of the Patagonia Blennie Eleginops maclovinus-The Closest Ancestral Proxy of Antarctic Cryonotothenioids.</title>
        <authorList>
            <person name="Cheng C.C."/>
            <person name="Rivera-Colon A.G."/>
            <person name="Minhas B.F."/>
            <person name="Wilson L."/>
            <person name="Rayamajhi N."/>
            <person name="Vargas-Chacoff L."/>
            <person name="Catchen J.M."/>
        </authorList>
    </citation>
    <scope>NUCLEOTIDE SEQUENCE [LARGE SCALE GENOMIC DNA]</scope>
    <source>
        <strain evidence="2">JMC-PN-2008</strain>
    </source>
</reference>
<dbReference type="Proteomes" id="UP001346869">
    <property type="component" value="Unassembled WGS sequence"/>
</dbReference>
<organism evidence="2 3">
    <name type="scientific">Eleginops maclovinus</name>
    <name type="common">Patagonian blennie</name>
    <name type="synonym">Eleginus maclovinus</name>
    <dbReference type="NCBI Taxonomy" id="56733"/>
    <lineage>
        <taxon>Eukaryota</taxon>
        <taxon>Metazoa</taxon>
        <taxon>Chordata</taxon>
        <taxon>Craniata</taxon>
        <taxon>Vertebrata</taxon>
        <taxon>Euteleostomi</taxon>
        <taxon>Actinopterygii</taxon>
        <taxon>Neopterygii</taxon>
        <taxon>Teleostei</taxon>
        <taxon>Neoteleostei</taxon>
        <taxon>Acanthomorphata</taxon>
        <taxon>Eupercaria</taxon>
        <taxon>Perciformes</taxon>
        <taxon>Notothenioidei</taxon>
        <taxon>Eleginopidae</taxon>
        <taxon>Eleginops</taxon>
    </lineage>
</organism>